<dbReference type="Proteomes" id="UP001470230">
    <property type="component" value="Unassembled WGS sequence"/>
</dbReference>
<gene>
    <name evidence="2" type="ORF">M9Y10_005446</name>
</gene>
<evidence type="ECO:0000313" key="2">
    <source>
        <dbReference type="EMBL" id="KAK8878666.1"/>
    </source>
</evidence>
<feature type="domain" description="Rab-GAP TBC" evidence="1">
    <location>
        <begin position="85"/>
        <end position="314"/>
    </location>
</feature>
<dbReference type="EMBL" id="JAPFFF010000011">
    <property type="protein sequence ID" value="KAK8878666.1"/>
    <property type="molecule type" value="Genomic_DNA"/>
</dbReference>
<dbReference type="PANTHER" id="PTHR22957">
    <property type="entry name" value="TBC1 DOMAIN FAMILY MEMBER GTPASE-ACTIVATING PROTEIN"/>
    <property type="match status" value="1"/>
</dbReference>
<name>A0ABR2JM87_9EUKA</name>
<evidence type="ECO:0000259" key="1">
    <source>
        <dbReference type="PROSITE" id="PS50086"/>
    </source>
</evidence>
<dbReference type="InterPro" id="IPR035969">
    <property type="entry name" value="Rab-GAP_TBC_sf"/>
</dbReference>
<dbReference type="SUPFAM" id="SSF47923">
    <property type="entry name" value="Ypt/Rab-GAP domain of gyp1p"/>
    <property type="match status" value="2"/>
</dbReference>
<reference evidence="2 3" key="1">
    <citation type="submission" date="2024-04" db="EMBL/GenBank/DDBJ databases">
        <title>Tritrichomonas musculus Genome.</title>
        <authorList>
            <person name="Alves-Ferreira E."/>
            <person name="Grigg M."/>
            <person name="Lorenzi H."/>
            <person name="Galac M."/>
        </authorList>
    </citation>
    <scope>NUCLEOTIDE SEQUENCE [LARGE SCALE GENOMIC DNA]</scope>
    <source>
        <strain evidence="2 3">EAF2021</strain>
    </source>
</reference>
<organism evidence="2 3">
    <name type="scientific">Tritrichomonas musculus</name>
    <dbReference type="NCBI Taxonomy" id="1915356"/>
    <lineage>
        <taxon>Eukaryota</taxon>
        <taxon>Metamonada</taxon>
        <taxon>Parabasalia</taxon>
        <taxon>Tritrichomonadida</taxon>
        <taxon>Tritrichomonadidae</taxon>
        <taxon>Tritrichomonas</taxon>
    </lineage>
</organism>
<accession>A0ABR2JM87</accession>
<evidence type="ECO:0000313" key="3">
    <source>
        <dbReference type="Proteomes" id="UP001470230"/>
    </source>
</evidence>
<protein>
    <recommendedName>
        <fullName evidence="1">Rab-GAP TBC domain-containing protein</fullName>
    </recommendedName>
</protein>
<dbReference type="Pfam" id="PF00566">
    <property type="entry name" value="RabGAP-TBC"/>
    <property type="match status" value="1"/>
</dbReference>
<dbReference type="PROSITE" id="PS50086">
    <property type="entry name" value="TBC_RABGAP"/>
    <property type="match status" value="1"/>
</dbReference>
<dbReference type="InterPro" id="IPR000195">
    <property type="entry name" value="Rab-GAP-TBC_dom"/>
</dbReference>
<proteinExistence type="predicted"/>
<dbReference type="PANTHER" id="PTHR22957:SF26">
    <property type="entry name" value="LD44506P"/>
    <property type="match status" value="1"/>
</dbReference>
<keyword evidence="3" id="KW-1185">Reference proteome</keyword>
<comment type="caution">
    <text evidence="2">The sequence shown here is derived from an EMBL/GenBank/DDBJ whole genome shotgun (WGS) entry which is preliminary data.</text>
</comment>
<dbReference type="Gene3D" id="1.10.8.270">
    <property type="entry name" value="putative rabgap domain of human tbc1 domain family member 14 like domains"/>
    <property type="match status" value="1"/>
</dbReference>
<sequence length="384" mass="45139">MNLKFLDFFSRFRSSNKDKETLNQSSSKNGQNLLPSLAYVQITEPLPLKIHRKKNREKTIQKFASILSSKTVICLDKLRDIAWVGIPLNYKSRCWRLLLDYEPTNIEQTETVLHHKRADYFNCKTRLFNQQSLWTSVERLTLNQISVDIPRTPILILHDQRVSKLFTSVLFIWAVRHPASGYVQGMNDVLLPFFICFILPFYPTVSLNSFYQLDNIDLIDDESLNSIEADCFWCFSRLMDGIQDVYTRDQPGIHRMIKNLDKVVSSTSPDLSNWIKKEHINYINFTIRWFNCLVVREFKLQQLFRIWDLFVSDSSKIPSKLVYVCAAMMKLLTPMLINLPKAEFIETIQTIHQDFWTDERVEMILAQSFVFEKNIDIEEIVVRG</sequence>
<dbReference type="Gene3D" id="1.10.472.80">
    <property type="entry name" value="Ypt/Rab-GAP domain of gyp1p, domain 3"/>
    <property type="match status" value="1"/>
</dbReference>
<dbReference type="SMART" id="SM00164">
    <property type="entry name" value="TBC"/>
    <property type="match status" value="1"/>
</dbReference>